<protein>
    <submittedName>
        <fullName evidence="2">Component of the kinetochore</fullName>
    </submittedName>
</protein>
<dbReference type="EMBL" id="AM850111">
    <property type="protein sequence ID" value="CAO98779.1"/>
    <property type="molecule type" value="Genomic_DNA"/>
</dbReference>
<name>A7WPE3_NAKDE</name>
<feature type="region of interest" description="Disordered" evidence="1">
    <location>
        <begin position="121"/>
        <end position="146"/>
    </location>
</feature>
<sequence>MRVLDEYIERLEHEVENKRYFLQQSREALGKLIEEKQRGGSTIHSRRVSIKDQVLKELMERPMYLPERHDPIGLNLVSTRLESRDETMVHWLSRERQLVDLQKQYLDDLKVINGTMEDTIEEFRNNPPENSHDPAATGESLNTGNTEETLQELRLENKKCLNDLKEFVHQYMAPNDPDQTQATEMMSLLTTLLDGEAMPIESALAKAPSLYRLLLRANLLHVFTDSIKLLDLS</sequence>
<gene>
    <name evidence="2" type="primary">mcm22</name>
</gene>
<reference evidence="2" key="1">
    <citation type="submission" date="2007-08" db="EMBL/GenBank/DDBJ databases">
        <title>Nakaseomyces delphensis clones KD3219 and KD3196.</title>
        <authorList>
            <person name="Wolfe K.H."/>
        </authorList>
    </citation>
    <scope>NUCLEOTIDE SEQUENCE</scope>
    <source>
        <strain evidence="2">CBS 2170</strain>
    </source>
</reference>
<evidence type="ECO:0000313" key="2">
    <source>
        <dbReference type="EMBL" id="CAO98779.1"/>
    </source>
</evidence>
<accession>A7WPE3</accession>
<dbReference type="AlphaFoldDB" id="A7WPE3"/>
<evidence type="ECO:0000256" key="1">
    <source>
        <dbReference type="SAM" id="MobiDB-lite"/>
    </source>
</evidence>
<proteinExistence type="predicted"/>
<organism evidence="2">
    <name type="scientific">Nakaseomyces delphensis</name>
    <name type="common">Yeast</name>
    <name type="synonym">Kluyveromyces delphensis</name>
    <dbReference type="NCBI Taxonomy" id="51657"/>
    <lineage>
        <taxon>Eukaryota</taxon>
        <taxon>Fungi</taxon>
        <taxon>Dikarya</taxon>
        <taxon>Ascomycota</taxon>
        <taxon>Saccharomycotina</taxon>
        <taxon>Saccharomycetes</taxon>
        <taxon>Saccharomycetales</taxon>
        <taxon>Saccharomycetaceae</taxon>
        <taxon>Nakaseomyces</taxon>
    </lineage>
</organism>
<dbReference type="PhylomeDB" id="A7WPE3"/>